<dbReference type="InterPro" id="IPR015374">
    <property type="entry name" value="ChAPs"/>
</dbReference>
<feature type="compositionally biased region" description="Low complexity" evidence="1">
    <location>
        <begin position="429"/>
        <end position="438"/>
    </location>
</feature>
<feature type="region of interest" description="Disordered" evidence="1">
    <location>
        <begin position="768"/>
        <end position="828"/>
    </location>
</feature>
<dbReference type="Pfam" id="PF09295">
    <property type="entry name" value="ChAPs"/>
    <property type="match status" value="1"/>
</dbReference>
<sequence>MWPSTPDCKEIVDTKGAILGERSAALLRGEFEGLGPPDLCCIFKVPQDRKFLRILVGADDLQDGAEVSFCHFVVGVDVSQPAPVAAYLCNVLRAQEQPTGSVTGCRSRAPPEGRLDFRLPPAALPFGRRILNPCATPQRVEVHLLEASGQEQRASDVSSAAWGCAALCALMRSELPPDVPCLRVMRGPLGDPWGPGSSEASRVFLELFEKHAAEGDLLGLLPGVGRGTNALNEVLASHVLQALALRPCVETLASFQGSCPLMALHISRAYARRGQLEAALSALLRCLHTYPEEACVLRQLAELLLRGGFPPQVALRAATYAVELCPTVHRYWMTLARTEIGCGRWGAALLTLNAAPDVSVPFPWYPHGLPADVATFPVTEPRQCGVGYHSALWLAPVRPSLVRFGCKGRKQQPQGDSCNGLKAGAATAATLLRSPRQGTSRRRSSSSGDGEKAASSARSPAAAASPLSLSGGGQAQGRSAPSLRSIQRRPSPAADPSRSPSTARGSMGQQQHRRASSPSRHQGFGVYFGLAQDLDEETVVRTLASRIRKEQTPSKRPAQAGLEALSGRGSKSSSTAEHLRALAACRGLTLDLSERRRYAVLASLHKRIGLKGLNTLRDALFLPPSEDPEATALHALSRGPSFAGWLGTLPAEISTATTQEATTGAIGVSSLDGCVSPAGRQERLASPAFIEADEASEAPAHRVAEIHADAALSSACSCSDDSSSPPTKGELLAANVCTGGSAGEPPSEGACSSAAALSLSEAHGAVGRSLPPTNLADGSPCRGASPAANAGESAATPATEGPVEGAQEISASGEACERGGGQGNAHGGDQITLQPCTASPLPGCATAARGVASEQELLAACRTLLSAEASSMPVAADGGVLRPLTPSLGALLEDLEGDVSLLRLTRAALPWQSLCMPSQTEASDASADAQLDYQEQEMPPFLDAADRHFLKKGALCERLQEWVEMEVAYRVAITQGLSPFVGAKFVYLLKALRGLLRLYTRLGFVVEALRVACVASQQLSALCGLVDLPFPPAWITTQLTRLMQSEGLEAVLEAASTVPPAEMHPTVKRLLEQQKKQLQAGEG</sequence>
<proteinExistence type="predicted"/>
<comment type="caution">
    <text evidence="2">The sequence shown here is derived from an EMBL/GenBank/DDBJ whole genome shotgun (WGS) entry which is preliminary data.</text>
</comment>
<keyword evidence="3" id="KW-1185">Reference proteome</keyword>
<dbReference type="InterPro" id="IPR011990">
    <property type="entry name" value="TPR-like_helical_dom_sf"/>
</dbReference>
<dbReference type="Proteomes" id="UP000095192">
    <property type="component" value="Unassembled WGS sequence"/>
</dbReference>
<dbReference type="InParanoid" id="A0A1D3D5X1"/>
<feature type="compositionally biased region" description="Low complexity" evidence="1">
    <location>
        <begin position="453"/>
        <end position="469"/>
    </location>
</feature>
<evidence type="ECO:0000313" key="3">
    <source>
        <dbReference type="Proteomes" id="UP000095192"/>
    </source>
</evidence>
<feature type="region of interest" description="Disordered" evidence="1">
    <location>
        <begin position="429"/>
        <end position="522"/>
    </location>
</feature>
<dbReference type="SUPFAM" id="SSF48452">
    <property type="entry name" value="TPR-like"/>
    <property type="match status" value="1"/>
</dbReference>
<dbReference type="PANTHER" id="PTHR31975">
    <property type="entry name" value="BUD SITE SELECTION PROTEIN 7-RELATED"/>
    <property type="match status" value="1"/>
</dbReference>
<dbReference type="VEuPathDB" id="ToxoDB:cyc_04043"/>
<dbReference type="Gene3D" id="1.25.40.10">
    <property type="entry name" value="Tetratricopeptide repeat domain"/>
    <property type="match status" value="1"/>
</dbReference>
<evidence type="ECO:0000313" key="2">
    <source>
        <dbReference type="EMBL" id="OEH78852.1"/>
    </source>
</evidence>
<feature type="compositionally biased region" description="Low complexity" evidence="1">
    <location>
        <begin position="476"/>
        <end position="504"/>
    </location>
</feature>
<organism evidence="2 3">
    <name type="scientific">Cyclospora cayetanensis</name>
    <dbReference type="NCBI Taxonomy" id="88456"/>
    <lineage>
        <taxon>Eukaryota</taxon>
        <taxon>Sar</taxon>
        <taxon>Alveolata</taxon>
        <taxon>Apicomplexa</taxon>
        <taxon>Conoidasida</taxon>
        <taxon>Coccidia</taxon>
        <taxon>Eucoccidiorida</taxon>
        <taxon>Eimeriorina</taxon>
        <taxon>Eimeriidae</taxon>
        <taxon>Cyclospora</taxon>
    </lineage>
</organism>
<name>A0A1D3D5X1_9EIME</name>
<feature type="compositionally biased region" description="Low complexity" evidence="1">
    <location>
        <begin position="783"/>
        <end position="799"/>
    </location>
</feature>
<dbReference type="AlphaFoldDB" id="A0A1D3D5X1"/>
<dbReference type="EMBL" id="JROU02000596">
    <property type="protein sequence ID" value="OEH78852.1"/>
    <property type="molecule type" value="Genomic_DNA"/>
</dbReference>
<gene>
    <name evidence="2" type="ORF">cyc_04043</name>
</gene>
<evidence type="ECO:0000256" key="1">
    <source>
        <dbReference type="SAM" id="MobiDB-lite"/>
    </source>
</evidence>
<dbReference type="PANTHER" id="PTHR31975:SF1">
    <property type="entry name" value="BUD SITE SELECTION PROTEIN 7-RELATED"/>
    <property type="match status" value="1"/>
</dbReference>
<dbReference type="GO" id="GO:0034044">
    <property type="term" value="C:exomer complex"/>
    <property type="evidence" value="ECO:0007669"/>
    <property type="project" value="UniProtKB-ARBA"/>
</dbReference>
<dbReference type="VEuPathDB" id="ToxoDB:LOC34620634"/>
<feature type="region of interest" description="Disordered" evidence="1">
    <location>
        <begin position="547"/>
        <end position="573"/>
    </location>
</feature>
<reference evidence="2 3" key="1">
    <citation type="journal article" date="2016" name="BMC Genomics">
        <title>Comparative genomics reveals Cyclospora cayetanensis possesses coccidia-like metabolism and invasion components but unique surface antigens.</title>
        <authorList>
            <person name="Liu S."/>
            <person name="Wang L."/>
            <person name="Zheng H."/>
            <person name="Xu Z."/>
            <person name="Roellig D.M."/>
            <person name="Li N."/>
            <person name="Frace M.A."/>
            <person name="Tang K."/>
            <person name="Arrowood M.J."/>
            <person name="Moss D.M."/>
            <person name="Zhang L."/>
            <person name="Feng Y."/>
            <person name="Xiao L."/>
        </authorList>
    </citation>
    <scope>NUCLEOTIDE SEQUENCE [LARGE SCALE GENOMIC DNA]</scope>
    <source>
        <strain evidence="2 3">CHN_HEN01</strain>
    </source>
</reference>
<dbReference type="GO" id="GO:0006893">
    <property type="term" value="P:Golgi to plasma membrane transport"/>
    <property type="evidence" value="ECO:0007669"/>
    <property type="project" value="TreeGrafter"/>
</dbReference>
<accession>A0A1D3D5X1</accession>
<protein>
    <submittedName>
        <fullName evidence="2">Bud site selection-related protein</fullName>
    </submittedName>
</protein>